<dbReference type="InterPro" id="IPR003661">
    <property type="entry name" value="HisK_dim/P_dom"/>
</dbReference>
<dbReference type="Gene3D" id="1.10.10.60">
    <property type="entry name" value="Homeodomain-like"/>
    <property type="match status" value="1"/>
</dbReference>
<keyword evidence="4 11" id="KW-0808">Transferase</keyword>
<dbReference type="InterPro" id="IPR004358">
    <property type="entry name" value="Sig_transdc_His_kin-like_C"/>
</dbReference>
<dbReference type="KEGG" id="mgot:MgSA37_03684"/>
<dbReference type="EC" id="2.7.13.3" evidence="2"/>
<dbReference type="SMART" id="SM00387">
    <property type="entry name" value="HATPase_c"/>
    <property type="match status" value="1"/>
</dbReference>
<dbReference type="Pfam" id="PF07494">
    <property type="entry name" value="Reg_prop"/>
    <property type="match status" value="2"/>
</dbReference>
<dbReference type="Gene3D" id="3.40.50.2300">
    <property type="match status" value="1"/>
</dbReference>
<dbReference type="FunFam" id="3.30.565.10:FF:000037">
    <property type="entry name" value="Hybrid sensor histidine kinase/response regulator"/>
    <property type="match status" value="1"/>
</dbReference>
<keyword evidence="9" id="KW-0805">Transcription regulation</keyword>
<dbReference type="PROSITE" id="PS50110">
    <property type="entry name" value="RESPONSE_REGULATORY"/>
    <property type="match status" value="1"/>
</dbReference>
<dbReference type="Gene3D" id="3.30.565.10">
    <property type="entry name" value="Histidine kinase-like ATPase, C-terminal domain"/>
    <property type="match status" value="1"/>
</dbReference>
<dbReference type="InterPro" id="IPR011110">
    <property type="entry name" value="Reg_prop"/>
</dbReference>
<dbReference type="CDD" id="cd00082">
    <property type="entry name" value="HisKA"/>
    <property type="match status" value="1"/>
</dbReference>
<dbReference type="PRINTS" id="PR00344">
    <property type="entry name" value="BCTRLSENSOR"/>
</dbReference>
<dbReference type="FunFam" id="2.60.40.10:FF:000791">
    <property type="entry name" value="Two-component system sensor histidine kinase/response regulator"/>
    <property type="match status" value="1"/>
</dbReference>
<dbReference type="SUPFAM" id="SSF63829">
    <property type="entry name" value="Calcium-dependent phosphotriesterase"/>
    <property type="match status" value="2"/>
</dbReference>
<dbReference type="InterPro" id="IPR001789">
    <property type="entry name" value="Sig_transdc_resp-reg_receiver"/>
</dbReference>
<dbReference type="SUPFAM" id="SSF46689">
    <property type="entry name" value="Homeodomain-like"/>
    <property type="match status" value="1"/>
</dbReference>
<dbReference type="PANTHER" id="PTHR43547">
    <property type="entry name" value="TWO-COMPONENT HISTIDINE KINASE"/>
    <property type="match status" value="1"/>
</dbReference>
<dbReference type="InterPro" id="IPR013783">
    <property type="entry name" value="Ig-like_fold"/>
</dbReference>
<dbReference type="SMART" id="SM00388">
    <property type="entry name" value="HisKA"/>
    <property type="match status" value="1"/>
</dbReference>
<dbReference type="Pfam" id="PF02518">
    <property type="entry name" value="HATPase_c"/>
    <property type="match status" value="1"/>
</dbReference>
<keyword evidence="6 11" id="KW-0418">Kinase</keyword>
<dbReference type="InterPro" id="IPR005467">
    <property type="entry name" value="His_kinase_dom"/>
</dbReference>
<evidence type="ECO:0000256" key="4">
    <source>
        <dbReference type="ARBA" id="ARBA00022679"/>
    </source>
</evidence>
<protein>
    <recommendedName>
        <fullName evidence="2">histidine kinase</fullName>
        <ecNumber evidence="2">2.7.13.3</ecNumber>
    </recommendedName>
</protein>
<reference evidence="11 12" key="1">
    <citation type="submission" date="2015-12" db="EMBL/GenBank/DDBJ databases">
        <title>Genome sequence of Mucilaginibacter gotjawali.</title>
        <authorList>
            <person name="Lee J.S."/>
            <person name="Lee K.C."/>
            <person name="Kim K.K."/>
            <person name="Lee B.W."/>
        </authorList>
    </citation>
    <scope>NUCLEOTIDE SEQUENCE [LARGE SCALE GENOMIC DNA]</scope>
    <source>
        <strain evidence="11 12">SA3-7</strain>
    </source>
</reference>
<dbReference type="PROSITE" id="PS50109">
    <property type="entry name" value="HIS_KIN"/>
    <property type="match status" value="1"/>
</dbReference>
<dbReference type="Pfam" id="PF00072">
    <property type="entry name" value="Response_reg"/>
    <property type="match status" value="1"/>
</dbReference>
<evidence type="ECO:0000256" key="2">
    <source>
        <dbReference type="ARBA" id="ARBA00012438"/>
    </source>
</evidence>
<accession>A0A110B0D0</accession>
<dbReference type="CDD" id="cd17574">
    <property type="entry name" value="REC_OmpR"/>
    <property type="match status" value="1"/>
</dbReference>
<evidence type="ECO:0000313" key="11">
    <source>
        <dbReference type="EMBL" id="BAU55495.1"/>
    </source>
</evidence>
<dbReference type="FunFam" id="1.10.287.130:FF:000045">
    <property type="entry name" value="Two-component system sensor histidine kinase/response regulator"/>
    <property type="match status" value="1"/>
</dbReference>
<dbReference type="Pfam" id="PF12833">
    <property type="entry name" value="HTH_18"/>
    <property type="match status" value="1"/>
</dbReference>
<keyword evidence="3" id="KW-0597">Phosphoprotein</keyword>
<dbReference type="RefSeq" id="WP_096353849.1">
    <property type="nucleotide sequence ID" value="NZ_AP017313.1"/>
</dbReference>
<dbReference type="GO" id="GO:0043565">
    <property type="term" value="F:sequence-specific DNA binding"/>
    <property type="evidence" value="ECO:0007669"/>
    <property type="project" value="InterPro"/>
</dbReference>
<dbReference type="SMART" id="SM00342">
    <property type="entry name" value="HTH_ARAC"/>
    <property type="match status" value="1"/>
</dbReference>
<dbReference type="InterPro" id="IPR003594">
    <property type="entry name" value="HATPase_dom"/>
</dbReference>
<evidence type="ECO:0000256" key="1">
    <source>
        <dbReference type="ARBA" id="ARBA00000085"/>
    </source>
</evidence>
<dbReference type="Gene3D" id="2.130.10.10">
    <property type="entry name" value="YVTN repeat-like/Quinoprotein amine dehydrogenase"/>
    <property type="match status" value="2"/>
</dbReference>
<dbReference type="OrthoDB" id="9809670at2"/>
<keyword evidence="7" id="KW-0067">ATP-binding</keyword>
<keyword evidence="5" id="KW-0547">Nucleotide-binding</keyword>
<organism evidence="11 12">
    <name type="scientific">Mucilaginibacter gotjawali</name>
    <dbReference type="NCBI Taxonomy" id="1550579"/>
    <lineage>
        <taxon>Bacteria</taxon>
        <taxon>Pseudomonadati</taxon>
        <taxon>Bacteroidota</taxon>
        <taxon>Sphingobacteriia</taxon>
        <taxon>Sphingobacteriales</taxon>
        <taxon>Sphingobacteriaceae</taxon>
        <taxon>Mucilaginibacter</taxon>
    </lineage>
</organism>
<keyword evidence="8" id="KW-0902">Two-component regulatory system</keyword>
<proteinExistence type="predicted"/>
<evidence type="ECO:0000256" key="6">
    <source>
        <dbReference type="ARBA" id="ARBA00022777"/>
    </source>
</evidence>
<dbReference type="InterPro" id="IPR011006">
    <property type="entry name" value="CheY-like_superfamily"/>
</dbReference>
<evidence type="ECO:0000256" key="10">
    <source>
        <dbReference type="ARBA" id="ARBA00023163"/>
    </source>
</evidence>
<evidence type="ECO:0000256" key="5">
    <source>
        <dbReference type="ARBA" id="ARBA00022741"/>
    </source>
</evidence>
<name>A0A110B0D0_9SPHI</name>
<dbReference type="InterPro" id="IPR018060">
    <property type="entry name" value="HTH_AraC"/>
</dbReference>
<dbReference type="Pfam" id="PF07495">
    <property type="entry name" value="Y_Y_Y"/>
    <property type="match status" value="1"/>
</dbReference>
<dbReference type="Proteomes" id="UP000218263">
    <property type="component" value="Chromosome"/>
</dbReference>
<dbReference type="Pfam" id="PF00512">
    <property type="entry name" value="HisKA"/>
    <property type="match status" value="1"/>
</dbReference>
<evidence type="ECO:0000256" key="3">
    <source>
        <dbReference type="ARBA" id="ARBA00022553"/>
    </source>
</evidence>
<dbReference type="InterPro" id="IPR036097">
    <property type="entry name" value="HisK_dim/P_sf"/>
</dbReference>
<dbReference type="EMBL" id="AP017313">
    <property type="protein sequence ID" value="BAU55495.1"/>
    <property type="molecule type" value="Genomic_DNA"/>
</dbReference>
<dbReference type="GO" id="GO:0000155">
    <property type="term" value="F:phosphorelay sensor kinase activity"/>
    <property type="evidence" value="ECO:0007669"/>
    <property type="project" value="InterPro"/>
</dbReference>
<dbReference type="PROSITE" id="PS01124">
    <property type="entry name" value="HTH_ARAC_FAMILY_2"/>
    <property type="match status" value="1"/>
</dbReference>
<dbReference type="SMART" id="SM00448">
    <property type="entry name" value="REC"/>
    <property type="match status" value="1"/>
</dbReference>
<evidence type="ECO:0000256" key="7">
    <source>
        <dbReference type="ARBA" id="ARBA00022840"/>
    </source>
</evidence>
<dbReference type="CDD" id="cd16922">
    <property type="entry name" value="HATPase_EvgS-ArcB-TorS-like"/>
    <property type="match status" value="1"/>
</dbReference>
<keyword evidence="10" id="KW-0804">Transcription</keyword>
<dbReference type="SUPFAM" id="SSF55874">
    <property type="entry name" value="ATPase domain of HSP90 chaperone/DNA topoisomerase II/histidine kinase"/>
    <property type="match status" value="1"/>
</dbReference>
<dbReference type="InterPro" id="IPR036890">
    <property type="entry name" value="HATPase_C_sf"/>
</dbReference>
<evidence type="ECO:0000256" key="8">
    <source>
        <dbReference type="ARBA" id="ARBA00023012"/>
    </source>
</evidence>
<dbReference type="InterPro" id="IPR011123">
    <property type="entry name" value="Y_Y_Y"/>
</dbReference>
<dbReference type="GO" id="GO:0003700">
    <property type="term" value="F:DNA-binding transcription factor activity"/>
    <property type="evidence" value="ECO:0007669"/>
    <property type="project" value="InterPro"/>
</dbReference>
<dbReference type="InterPro" id="IPR015943">
    <property type="entry name" value="WD40/YVTN_repeat-like_dom_sf"/>
</dbReference>
<comment type="catalytic activity">
    <reaction evidence="1">
        <text>ATP + protein L-histidine = ADP + protein N-phospho-L-histidine.</text>
        <dbReference type="EC" id="2.7.13.3"/>
    </reaction>
</comment>
<dbReference type="PANTHER" id="PTHR43547:SF2">
    <property type="entry name" value="HYBRID SIGNAL TRANSDUCTION HISTIDINE KINASE C"/>
    <property type="match status" value="1"/>
</dbReference>
<dbReference type="InterPro" id="IPR009057">
    <property type="entry name" value="Homeodomain-like_sf"/>
</dbReference>
<dbReference type="SUPFAM" id="SSF52172">
    <property type="entry name" value="CheY-like"/>
    <property type="match status" value="1"/>
</dbReference>
<dbReference type="Gene3D" id="1.10.287.130">
    <property type="match status" value="1"/>
</dbReference>
<sequence>MKCKILTLFFLLLLQATFLCAQNNQFQFSHLDINNGLSHNDVTCIFKDNRGFMWFGTISGLNRYDGYKFKIFKHLVNDTTSLDGDYIVSISEGPANKLWIETRNGFNIYDPATEKFDHNITRYLRTIDIPDRYITAIKKDRAGNFWFLHVNQGIFKFDPAGHKTIHLMHAAADKKTIGSNTVSDLGQDSQGDFWLTYRNGQLERMDPRSLQITYRSQVFNKLSAEQNASYKIFIDKENCIWAYVPTYSEGVYFVDVKNGIFKHIDKGPDNAHLNTNVVASVIQDDKDRIWIATDHGGVNLLNKHDFKIQYLLNREDDNKTIGQNSITLLYHDYTGIIWVGTYKKGVGYYHQSIIKFPLYTHHLADPFSDPHSLSFSDINSFAEDKTGNLWIGTNGGGLICFDRKNGTFKTYLHNAADNNSLGNNVVVYLYFSHDQKLWIGTYFGGLDCFDGQHFTHFKHDDKIPGSISDDRVCSIAEDDEHHLLVGTLSAGLNVFDSKTQTFSHYVYNSKENAIHSNYISKILLDRHKNLWVVTSYGVDVLLKRTHQFIHYIHDDKNPYSLINNSTNNVMEDSYGLIWVSTREGLSVFDYKTGRFTNITRQDGLPDNTVIDLQEYDKSNIWVSTLNGISDINVDRSGAALKFHFTNYDETEGLQGREFTENSSFKTREGELLFGGGNGFNIFKPSNLYTNQNVPDLVFTDFQVFNESVKVGEKINGKVILPEAITGLKSLNLKYNDNVFAIEFAALNYFNPGKVRYQYMMEGFDKGWINADNRIRKATYTNLDPDDYVFKVRATSGDNWKNSRVEFMNISILPPFWKTTWAYILYAMAIIGALLYLRQRAIQKLRAQFSIEKEREEAHRMHELDLMKIKFFTNVSHEFRTPLSLIMAPVDKILKQISEPDIQRQLMLVNRNAKRLLNLVNQLLDFRKMEYQELKLHEKNGDIVNFIKDLSYAFTDIADQKNIKFLFDTETASFYTSFDHDKIERIVFNLLSNAYKFTPEGGQVSVLLNLITKDGDDDKILEIRIIDTGIGIAPDKQDRIFEPFFQNDIPGSMLNSGSGIGLSITREFVKLHGGEITVESEFNEGSCFTVLLPVRQLNSSLFTDTGLLLDHSLDFMPAEAPNKLNGCHKENRDLKKPTILLVEDNEDFRFYIKDNLKASFNIIEAENGKKGWQKALAQHPNLIVSDISMPEMNGIDLCIKLKNDMRTSHIPVILLTALIGEDQQIKGLETGATDYLTKPFNFEILQSKIRNILSQQEYMRKTYTKQVDVSPTEMQVDSPDELFIKKVLLLIDNNISNPNFSVEELSSEVFVSRYTLYKKILAMTGKTPNELVRSMRLKRAVQLLETGHLTISQICHKVGFKSQKYFVKSFKAEYNTIPSKYLESVQEEEIA</sequence>
<keyword evidence="12" id="KW-1185">Reference proteome</keyword>
<dbReference type="GO" id="GO:0005524">
    <property type="term" value="F:ATP binding"/>
    <property type="evidence" value="ECO:0007669"/>
    <property type="project" value="UniProtKB-KW"/>
</dbReference>
<evidence type="ECO:0000256" key="9">
    <source>
        <dbReference type="ARBA" id="ARBA00023015"/>
    </source>
</evidence>
<dbReference type="Gene3D" id="2.60.40.10">
    <property type="entry name" value="Immunoglobulins"/>
    <property type="match status" value="1"/>
</dbReference>
<gene>
    <name evidence="11" type="primary">todS_2</name>
    <name evidence="11" type="ORF">MgSA37_03684</name>
</gene>
<evidence type="ECO:0000313" key="12">
    <source>
        <dbReference type="Proteomes" id="UP000218263"/>
    </source>
</evidence>
<dbReference type="SUPFAM" id="SSF47384">
    <property type="entry name" value="Homodimeric domain of signal transducing histidine kinase"/>
    <property type="match status" value="1"/>
</dbReference>